<evidence type="ECO:0000256" key="4">
    <source>
        <dbReference type="ARBA" id="ARBA00022801"/>
    </source>
</evidence>
<evidence type="ECO:0000256" key="5">
    <source>
        <dbReference type="ARBA" id="ARBA00023004"/>
    </source>
</evidence>
<dbReference type="PANTHER" id="PTHR35795:SF1">
    <property type="entry name" value="BIS(5'-NUCLEOSYL)-TETRAPHOSPHATASE, SYMMETRICAL"/>
    <property type="match status" value="1"/>
</dbReference>
<dbReference type="EMBL" id="JAUSWO010000001">
    <property type="protein sequence ID" value="MDQ0514228.1"/>
    <property type="molecule type" value="Genomic_DNA"/>
</dbReference>
<dbReference type="InterPro" id="IPR051094">
    <property type="entry name" value="Diverse_Catalytic_Enzymes"/>
</dbReference>
<keyword evidence="8" id="KW-0808">Transferase</keyword>
<evidence type="ECO:0000259" key="7">
    <source>
        <dbReference type="SMART" id="SM00471"/>
    </source>
</evidence>
<dbReference type="SMART" id="SM00471">
    <property type="entry name" value="HDc"/>
    <property type="match status" value="1"/>
</dbReference>
<dbReference type="EC" id="3.6.1.41" evidence="1"/>
<dbReference type="Gene3D" id="1.10.3210.10">
    <property type="entry name" value="Hypothetical protein af1432"/>
    <property type="match status" value="1"/>
</dbReference>
<proteinExistence type="predicted"/>
<keyword evidence="4" id="KW-0378">Hydrolase</keyword>
<organism evidence="8 9">
    <name type="scientific">Mycoplasmoides fastidiosum</name>
    <dbReference type="NCBI Taxonomy" id="92758"/>
    <lineage>
        <taxon>Bacteria</taxon>
        <taxon>Bacillati</taxon>
        <taxon>Mycoplasmatota</taxon>
        <taxon>Mycoplasmoidales</taxon>
        <taxon>Mycoplasmoidaceae</taxon>
        <taxon>Mycoplasmoides</taxon>
    </lineage>
</organism>
<evidence type="ECO:0000313" key="9">
    <source>
        <dbReference type="Proteomes" id="UP001240643"/>
    </source>
</evidence>
<keyword evidence="3" id="KW-0547">Nucleotide-binding</keyword>
<dbReference type="InterPro" id="IPR005249">
    <property type="entry name" value="YqeK"/>
</dbReference>
<dbReference type="InterPro" id="IPR003607">
    <property type="entry name" value="HD/PDEase_dom"/>
</dbReference>
<dbReference type="InterPro" id="IPR014729">
    <property type="entry name" value="Rossmann-like_a/b/a_fold"/>
</dbReference>
<evidence type="ECO:0000256" key="6">
    <source>
        <dbReference type="ARBA" id="ARBA00049417"/>
    </source>
</evidence>
<name>A0ABU0M054_9BACT</name>
<comment type="catalytic activity">
    <reaction evidence="6">
        <text>P(1),P(4)-bis(5'-adenosyl) tetraphosphate + H2O = 2 ADP + 2 H(+)</text>
        <dbReference type="Rhea" id="RHEA:24252"/>
        <dbReference type="ChEBI" id="CHEBI:15377"/>
        <dbReference type="ChEBI" id="CHEBI:15378"/>
        <dbReference type="ChEBI" id="CHEBI:58141"/>
        <dbReference type="ChEBI" id="CHEBI:456216"/>
        <dbReference type="EC" id="3.6.1.41"/>
    </reaction>
</comment>
<keyword evidence="5" id="KW-0408">Iron</keyword>
<dbReference type="Gene3D" id="3.40.50.620">
    <property type="entry name" value="HUPs"/>
    <property type="match status" value="1"/>
</dbReference>
<dbReference type="SUPFAM" id="SSF109604">
    <property type="entry name" value="HD-domain/PDEase-like"/>
    <property type="match status" value="1"/>
</dbReference>
<keyword evidence="9" id="KW-1185">Reference proteome</keyword>
<dbReference type="Pfam" id="PF01467">
    <property type="entry name" value="CTP_transf_like"/>
    <property type="match status" value="1"/>
</dbReference>
<evidence type="ECO:0000256" key="3">
    <source>
        <dbReference type="ARBA" id="ARBA00022741"/>
    </source>
</evidence>
<keyword evidence="8" id="KW-0548">Nucleotidyltransferase</keyword>
<evidence type="ECO:0000256" key="1">
    <source>
        <dbReference type="ARBA" id="ARBA00012506"/>
    </source>
</evidence>
<feature type="domain" description="HD/PDEase" evidence="7">
    <location>
        <begin position="202"/>
        <end position="340"/>
    </location>
</feature>
<gene>
    <name evidence="8" type="ORF">J2Z62_000666</name>
</gene>
<dbReference type="Pfam" id="PF01966">
    <property type="entry name" value="HD"/>
    <property type="match status" value="1"/>
</dbReference>
<dbReference type="RefSeq" id="WP_256547084.1">
    <property type="nucleotide sequence ID" value="NZ_CP101809.1"/>
</dbReference>
<dbReference type="SUPFAM" id="SSF52374">
    <property type="entry name" value="Nucleotidylyl transferase"/>
    <property type="match status" value="1"/>
</dbReference>
<dbReference type="GO" id="GO:0004515">
    <property type="term" value="F:nicotinate-nucleotide adenylyltransferase activity"/>
    <property type="evidence" value="ECO:0007669"/>
    <property type="project" value="UniProtKB-EC"/>
</dbReference>
<comment type="caution">
    <text evidence="8">The sequence shown here is derived from an EMBL/GenBank/DDBJ whole genome shotgun (WGS) entry which is preliminary data.</text>
</comment>
<sequence length="381" mass="44154">MARTHPSKIIVYSSAFDPISNFNIKIAEQAAQSVDADLVYLLPSYYGQYGTIHSASDQERIHMCRLAIPKPLKPRYLVSDYELQKKEKSNPYDTLEALKSLHPDAQFYLLVDYETLSTFSELYDAALIKSMVTFICYKNKDIDQLKSNFLNDAKIEYIDDDGYNPNQPPLFLNPTLNELNQKVIDYINQYGTYAKAQLKHMVSQERYQHCLAVADTAVKIAQIYNHADTKHDPTEQQKLIADAYIAGLYHDLCKELRSHDLIDIARNQLKIKWWPTKKVLHGPVAAWWLKHKYYLNNSRILSAVAQHTMPIVSQPDPLTKIVFLADRLEPKREAAWTPPKFKMFWDLLNNNQFEECYQLVKTETAALHESQPEPFVYPTKF</sequence>
<evidence type="ECO:0000256" key="2">
    <source>
        <dbReference type="ARBA" id="ARBA00022723"/>
    </source>
</evidence>
<dbReference type="NCBIfam" id="TIGR00488">
    <property type="entry name" value="bis(5'-nucleosyl)-tetraphosphatase (symmetrical) YqeK"/>
    <property type="match status" value="1"/>
</dbReference>
<dbReference type="PANTHER" id="PTHR35795">
    <property type="entry name" value="SLR1885 PROTEIN"/>
    <property type="match status" value="1"/>
</dbReference>
<dbReference type="CDD" id="cd00077">
    <property type="entry name" value="HDc"/>
    <property type="match status" value="1"/>
</dbReference>
<dbReference type="InterPro" id="IPR006674">
    <property type="entry name" value="HD_domain"/>
</dbReference>
<dbReference type="InterPro" id="IPR004821">
    <property type="entry name" value="Cyt_trans-like"/>
</dbReference>
<dbReference type="Proteomes" id="UP001240643">
    <property type="component" value="Unassembled WGS sequence"/>
</dbReference>
<accession>A0ABU0M054</accession>
<evidence type="ECO:0000313" key="8">
    <source>
        <dbReference type="EMBL" id="MDQ0514228.1"/>
    </source>
</evidence>
<protein>
    <recommendedName>
        <fullName evidence="1">bis(5'-nucleosyl)-tetraphosphatase (symmetrical)</fullName>
        <ecNumber evidence="1">3.6.1.41</ecNumber>
    </recommendedName>
</protein>
<reference evidence="8" key="1">
    <citation type="submission" date="2023-07" db="EMBL/GenBank/DDBJ databases">
        <title>Genomic Encyclopedia of Type Strains, Phase IV (KMG-IV): sequencing the most valuable type-strain genomes for metagenomic binning, comparative biology and taxonomic classification.</title>
        <authorList>
            <person name="Goeker M."/>
        </authorList>
    </citation>
    <scope>NUCLEOTIDE SEQUENCE [LARGE SCALE GENOMIC DNA]</scope>
    <source>
        <strain evidence="8">DSM 21204</strain>
    </source>
</reference>
<keyword evidence="2" id="KW-0479">Metal-binding</keyword>